<evidence type="ECO:0000313" key="1">
    <source>
        <dbReference type="EMBL" id="MFC4533480.1"/>
    </source>
</evidence>
<keyword evidence="2" id="KW-1185">Reference proteome</keyword>
<comment type="caution">
    <text evidence="1">The sequence shown here is derived from an EMBL/GenBank/DDBJ whole genome shotgun (WGS) entry which is preliminary data.</text>
</comment>
<name>A0ABV9CJX4_9ACTN</name>
<accession>A0ABV9CJX4</accession>
<dbReference type="EMBL" id="JBHSFP010000015">
    <property type="protein sequence ID" value="MFC4533480.1"/>
    <property type="molecule type" value="Genomic_DNA"/>
</dbReference>
<gene>
    <name evidence="1" type="ORF">ACFO60_22145</name>
</gene>
<proteinExistence type="predicted"/>
<reference evidence="2" key="1">
    <citation type="journal article" date="2019" name="Int. J. Syst. Evol. Microbiol.">
        <title>The Global Catalogue of Microorganisms (GCM) 10K type strain sequencing project: providing services to taxonomists for standard genome sequencing and annotation.</title>
        <authorList>
            <consortium name="The Broad Institute Genomics Platform"/>
            <consortium name="The Broad Institute Genome Sequencing Center for Infectious Disease"/>
            <person name="Wu L."/>
            <person name="Ma J."/>
        </authorList>
    </citation>
    <scope>NUCLEOTIDE SEQUENCE [LARGE SCALE GENOMIC DNA]</scope>
    <source>
        <strain evidence="2">CGMCC 4.7132</strain>
    </source>
</reference>
<sequence length="105" mass="11593">MICHGVGARNEELYTRPRAFLYDGRVLVAFNPASPGRRFGDDPHVLDRMMEGLRFEVVGPEVQEDFVDVDESIGSALALIGRVTGTDMAADWIEVSHSRIRGTSS</sequence>
<dbReference type="InterPro" id="IPR045592">
    <property type="entry name" value="DUF6461"/>
</dbReference>
<protein>
    <submittedName>
        <fullName evidence="1">DUF6461 domain-containing protein</fullName>
    </submittedName>
</protein>
<evidence type="ECO:0000313" key="2">
    <source>
        <dbReference type="Proteomes" id="UP001596004"/>
    </source>
</evidence>
<dbReference type="Proteomes" id="UP001596004">
    <property type="component" value="Unassembled WGS sequence"/>
</dbReference>
<organism evidence="1 2">
    <name type="scientific">Sphaerisporangium dianthi</name>
    <dbReference type="NCBI Taxonomy" id="1436120"/>
    <lineage>
        <taxon>Bacteria</taxon>
        <taxon>Bacillati</taxon>
        <taxon>Actinomycetota</taxon>
        <taxon>Actinomycetes</taxon>
        <taxon>Streptosporangiales</taxon>
        <taxon>Streptosporangiaceae</taxon>
        <taxon>Sphaerisporangium</taxon>
    </lineage>
</organism>
<dbReference type="RefSeq" id="WP_380842985.1">
    <property type="nucleotide sequence ID" value="NZ_JBHSFP010000015.1"/>
</dbReference>
<dbReference type="Pfam" id="PF20062">
    <property type="entry name" value="DUF6461"/>
    <property type="match status" value="1"/>
</dbReference>